<evidence type="ECO:0000313" key="3">
    <source>
        <dbReference type="Proteomes" id="UP000827092"/>
    </source>
</evidence>
<sequence length="408" mass="46931">MADIHIEEADEQNLNTRASILRMDDVCRLAEHKETVQELKRLFKIIKDNVDRAMHTTGAVDVQLKSAGREVRLLYRQGGPSAAGVPGPSTGRDSPPSRRRKRRRSNSGSSGDGERTPKRTSRGASLFGDSPERPEVVEVGAAETAAAVADLREETVSDRIRRLLEEEDQRRREPEDAWSTEAVPEKGSRLCLKYKLYCCRLPVVRPPAVHPPSPPESECGLSLRRPGVPPRMLTEAEEVEQRKRKWKRLFARQRREREEREARRRREEEERQRREAEGISSDEEEVVPEPVVRRRREPLAPSPYETAFSPLSIAQGWRDTQQLRVQPFPAVNRVPTELRRLGLDFLPLVPEDRIPGRRRVSARVQHNSRYDAVMGRETARAYRRHLEENERRGRHGLPTLNFVPPRQP</sequence>
<name>A0AAV6TR70_9ARAC</name>
<feature type="compositionally biased region" description="Basic and acidic residues" evidence="1">
    <location>
        <begin position="257"/>
        <end position="277"/>
    </location>
</feature>
<comment type="caution">
    <text evidence="2">The sequence shown here is derived from an EMBL/GenBank/DDBJ whole genome shotgun (WGS) entry which is preliminary data.</text>
</comment>
<evidence type="ECO:0000256" key="1">
    <source>
        <dbReference type="SAM" id="MobiDB-lite"/>
    </source>
</evidence>
<evidence type="ECO:0000313" key="2">
    <source>
        <dbReference type="EMBL" id="KAG8174522.1"/>
    </source>
</evidence>
<keyword evidence="3" id="KW-1185">Reference proteome</keyword>
<protein>
    <submittedName>
        <fullName evidence="2">Uncharacterized protein</fullName>
    </submittedName>
</protein>
<gene>
    <name evidence="2" type="ORF">JTE90_006444</name>
</gene>
<reference evidence="2 3" key="1">
    <citation type="journal article" date="2022" name="Nat. Ecol. Evol.">
        <title>A masculinizing supergene underlies an exaggerated male reproductive morph in a spider.</title>
        <authorList>
            <person name="Hendrickx F."/>
            <person name="De Corte Z."/>
            <person name="Sonet G."/>
            <person name="Van Belleghem S.M."/>
            <person name="Kostlbacher S."/>
            <person name="Vangestel C."/>
        </authorList>
    </citation>
    <scope>NUCLEOTIDE SEQUENCE [LARGE SCALE GENOMIC DNA]</scope>
    <source>
        <strain evidence="2">W744_W776</strain>
    </source>
</reference>
<dbReference type="Proteomes" id="UP000827092">
    <property type="component" value="Unassembled WGS sequence"/>
</dbReference>
<proteinExistence type="predicted"/>
<organism evidence="2 3">
    <name type="scientific">Oedothorax gibbosus</name>
    <dbReference type="NCBI Taxonomy" id="931172"/>
    <lineage>
        <taxon>Eukaryota</taxon>
        <taxon>Metazoa</taxon>
        <taxon>Ecdysozoa</taxon>
        <taxon>Arthropoda</taxon>
        <taxon>Chelicerata</taxon>
        <taxon>Arachnida</taxon>
        <taxon>Araneae</taxon>
        <taxon>Araneomorphae</taxon>
        <taxon>Entelegynae</taxon>
        <taxon>Araneoidea</taxon>
        <taxon>Linyphiidae</taxon>
        <taxon>Erigoninae</taxon>
        <taxon>Oedothorax</taxon>
    </lineage>
</organism>
<dbReference type="AlphaFoldDB" id="A0AAV6TR70"/>
<feature type="region of interest" description="Disordered" evidence="1">
    <location>
        <begin position="77"/>
        <end position="135"/>
    </location>
</feature>
<feature type="region of interest" description="Disordered" evidence="1">
    <location>
        <begin position="386"/>
        <end position="408"/>
    </location>
</feature>
<dbReference type="EMBL" id="JAFNEN010001191">
    <property type="protein sequence ID" value="KAG8174522.1"/>
    <property type="molecule type" value="Genomic_DNA"/>
</dbReference>
<accession>A0AAV6TR70</accession>
<feature type="compositionally biased region" description="Low complexity" evidence="1">
    <location>
        <begin position="78"/>
        <end position="94"/>
    </location>
</feature>
<feature type="region of interest" description="Disordered" evidence="1">
    <location>
        <begin position="257"/>
        <end position="292"/>
    </location>
</feature>